<dbReference type="InterPro" id="IPR003599">
    <property type="entry name" value="Ig_sub"/>
</dbReference>
<feature type="domain" description="Ig-like" evidence="6">
    <location>
        <begin position="5"/>
        <end position="84"/>
    </location>
</feature>
<dbReference type="InterPro" id="IPR051275">
    <property type="entry name" value="Cell_adhesion_signaling"/>
</dbReference>
<dbReference type="InterPro" id="IPR013783">
    <property type="entry name" value="Ig-like_fold"/>
</dbReference>
<accession>A0ABY7EB30</accession>
<comment type="subcellular location">
    <subcellularLocation>
        <location evidence="1">Membrane</location>
        <topology evidence="1">Single-pass type I membrane protein</topology>
    </subcellularLocation>
</comment>
<reference evidence="7" key="1">
    <citation type="submission" date="2022-11" db="EMBL/GenBank/DDBJ databases">
        <title>Centuries of genome instability and evolution in soft-shell clam transmissible cancer (bioRxiv).</title>
        <authorList>
            <person name="Hart S.F.M."/>
            <person name="Yonemitsu M.A."/>
            <person name="Giersch R.M."/>
            <person name="Beal B.F."/>
            <person name="Arriagada G."/>
            <person name="Davis B.W."/>
            <person name="Ostrander E.A."/>
            <person name="Goff S.P."/>
            <person name="Metzger M.J."/>
        </authorList>
    </citation>
    <scope>NUCLEOTIDE SEQUENCE</scope>
    <source>
        <strain evidence="7">MELC-2E11</strain>
        <tissue evidence="7">Siphon/mantle</tissue>
    </source>
</reference>
<protein>
    <recommendedName>
        <fullName evidence="6">Ig-like domain-containing protein</fullName>
    </recommendedName>
</protein>
<name>A0ABY7EB30_MYAAR</name>
<dbReference type="InterPro" id="IPR036179">
    <property type="entry name" value="Ig-like_dom_sf"/>
</dbReference>
<evidence type="ECO:0000313" key="7">
    <source>
        <dbReference type="EMBL" id="WAR06324.1"/>
    </source>
</evidence>
<dbReference type="PROSITE" id="PS50835">
    <property type="entry name" value="IG_LIKE"/>
    <property type="match status" value="2"/>
</dbReference>
<keyword evidence="3" id="KW-1015">Disulfide bond</keyword>
<dbReference type="Gene3D" id="2.60.40.10">
    <property type="entry name" value="Immunoglobulins"/>
    <property type="match status" value="2"/>
</dbReference>
<dbReference type="Proteomes" id="UP001164746">
    <property type="component" value="Chromosome 5"/>
</dbReference>
<dbReference type="EMBL" id="CP111016">
    <property type="protein sequence ID" value="WAR06324.1"/>
    <property type="molecule type" value="Genomic_DNA"/>
</dbReference>
<evidence type="ECO:0000256" key="1">
    <source>
        <dbReference type="ARBA" id="ARBA00004479"/>
    </source>
</evidence>
<keyword evidence="2" id="KW-0472">Membrane</keyword>
<feature type="domain" description="Ig-like" evidence="6">
    <location>
        <begin position="91"/>
        <end position="179"/>
    </location>
</feature>
<gene>
    <name evidence="7" type="ORF">MAR_021693</name>
</gene>
<evidence type="ECO:0000256" key="3">
    <source>
        <dbReference type="ARBA" id="ARBA00023157"/>
    </source>
</evidence>
<keyword evidence="4" id="KW-0325">Glycoprotein</keyword>
<keyword evidence="5" id="KW-0393">Immunoglobulin domain</keyword>
<organism evidence="7 8">
    <name type="scientific">Mya arenaria</name>
    <name type="common">Soft-shell clam</name>
    <dbReference type="NCBI Taxonomy" id="6604"/>
    <lineage>
        <taxon>Eukaryota</taxon>
        <taxon>Metazoa</taxon>
        <taxon>Spiralia</taxon>
        <taxon>Lophotrochozoa</taxon>
        <taxon>Mollusca</taxon>
        <taxon>Bivalvia</taxon>
        <taxon>Autobranchia</taxon>
        <taxon>Heteroconchia</taxon>
        <taxon>Euheterodonta</taxon>
        <taxon>Imparidentia</taxon>
        <taxon>Neoheterodontei</taxon>
        <taxon>Myida</taxon>
        <taxon>Myoidea</taxon>
        <taxon>Myidae</taxon>
        <taxon>Mya</taxon>
    </lineage>
</organism>
<evidence type="ECO:0000256" key="4">
    <source>
        <dbReference type="ARBA" id="ARBA00023180"/>
    </source>
</evidence>
<feature type="non-terminal residue" evidence="7">
    <location>
        <position position="185"/>
    </location>
</feature>
<dbReference type="PANTHER" id="PTHR11640">
    <property type="entry name" value="NEPHRIN"/>
    <property type="match status" value="1"/>
</dbReference>
<evidence type="ECO:0000256" key="2">
    <source>
        <dbReference type="ARBA" id="ARBA00023136"/>
    </source>
</evidence>
<dbReference type="SMART" id="SM00409">
    <property type="entry name" value="IG"/>
    <property type="match status" value="2"/>
</dbReference>
<sequence>GPNRPLCKANNFNITSVLKVIIGTTFSISCIVDSNPAPYSYQWSPSGGNSQQLGFINVQSIQGGEYTLRVLNRMAVSGSSSPVDGIPPAVPNIWMNGKEVMGTVKVIEGNSKTFNCSTESNPVSSYSWTYPRGSSSNNILQVNNFQSGSYDGDYTCQVQNRMEPSFGNPKDNVSRATVSVDVLCK</sequence>
<dbReference type="InterPro" id="IPR007110">
    <property type="entry name" value="Ig-like_dom"/>
</dbReference>
<keyword evidence="8" id="KW-1185">Reference proteome</keyword>
<evidence type="ECO:0000256" key="5">
    <source>
        <dbReference type="ARBA" id="ARBA00023319"/>
    </source>
</evidence>
<evidence type="ECO:0000259" key="6">
    <source>
        <dbReference type="PROSITE" id="PS50835"/>
    </source>
</evidence>
<proteinExistence type="predicted"/>
<evidence type="ECO:0000313" key="8">
    <source>
        <dbReference type="Proteomes" id="UP001164746"/>
    </source>
</evidence>
<dbReference type="SUPFAM" id="SSF48726">
    <property type="entry name" value="Immunoglobulin"/>
    <property type="match status" value="2"/>
</dbReference>
<dbReference type="PANTHER" id="PTHR11640:SF31">
    <property type="entry name" value="IRREGULAR CHIASM C-ROUGHEST PROTEIN-RELATED"/>
    <property type="match status" value="1"/>
</dbReference>